<accession>A0A545TD18</accession>
<gene>
    <name evidence="2" type="ORF">FLL45_09235</name>
</gene>
<evidence type="ECO:0000256" key="1">
    <source>
        <dbReference type="ARBA" id="ARBA00005254"/>
    </source>
</evidence>
<dbReference type="AlphaFoldDB" id="A0A545TD18"/>
<dbReference type="InterPro" id="IPR029045">
    <property type="entry name" value="ClpP/crotonase-like_dom_sf"/>
</dbReference>
<dbReference type="Pfam" id="PF00378">
    <property type="entry name" value="ECH_1"/>
    <property type="match status" value="1"/>
</dbReference>
<evidence type="ECO:0000313" key="2">
    <source>
        <dbReference type="EMBL" id="TQV75110.1"/>
    </source>
</evidence>
<dbReference type="RefSeq" id="WP_142941727.1">
    <property type="nucleotide sequence ID" value="NZ_VIKR01000002.1"/>
</dbReference>
<reference evidence="2 3" key="1">
    <citation type="submission" date="2019-06" db="EMBL/GenBank/DDBJ databases">
        <title>Draft genome of Aliikangiella marina GYP-15.</title>
        <authorList>
            <person name="Wang G."/>
        </authorList>
    </citation>
    <scope>NUCLEOTIDE SEQUENCE [LARGE SCALE GENOMIC DNA]</scope>
    <source>
        <strain evidence="2 3">GYP-15</strain>
    </source>
</reference>
<organism evidence="2 3">
    <name type="scientific">Aliikangiella marina</name>
    <dbReference type="NCBI Taxonomy" id="1712262"/>
    <lineage>
        <taxon>Bacteria</taxon>
        <taxon>Pseudomonadati</taxon>
        <taxon>Pseudomonadota</taxon>
        <taxon>Gammaproteobacteria</taxon>
        <taxon>Oceanospirillales</taxon>
        <taxon>Pleioneaceae</taxon>
        <taxon>Aliikangiella</taxon>
    </lineage>
</organism>
<sequence>MQNIDNRIVINVENKIATVSFSRPDKHNALDMPMFYAIDKTVRILKKRKDVRVIIVNGEGQSFCSGLDIKSVMTNKGNAIKLLWKWLPGNANLAQRVTVGWRRLRVPVIMAIHGKCWGGGMQIALGGDYRIAAADASLSIMEARWGLIPDMGGTIALSENMPVDQAMKLAMTAETLSAEEALNLKLISQVAEDPYQAAKNFAESLVERSPDVLGTIKPVYHSLWCPSERKILARETLNQWRIIFGKNRAIAVKKAMGKDKIDFV</sequence>
<dbReference type="Gene3D" id="3.90.226.10">
    <property type="entry name" value="2-enoyl-CoA Hydratase, Chain A, domain 1"/>
    <property type="match status" value="1"/>
</dbReference>
<dbReference type="InterPro" id="IPR045002">
    <property type="entry name" value="Ech1-like"/>
</dbReference>
<comment type="similarity">
    <text evidence="1">Belongs to the enoyl-CoA hydratase/isomerase family.</text>
</comment>
<dbReference type="Proteomes" id="UP000317839">
    <property type="component" value="Unassembled WGS sequence"/>
</dbReference>
<dbReference type="PANTHER" id="PTHR43149">
    <property type="entry name" value="ENOYL-COA HYDRATASE"/>
    <property type="match status" value="1"/>
</dbReference>
<dbReference type="OrthoDB" id="9807606at2"/>
<dbReference type="SUPFAM" id="SSF52096">
    <property type="entry name" value="ClpP/crotonase"/>
    <property type="match status" value="1"/>
</dbReference>
<keyword evidence="3" id="KW-1185">Reference proteome</keyword>
<protein>
    <submittedName>
        <fullName evidence="2">Crotonase/enoyl-CoA hydratase family protein</fullName>
    </submittedName>
</protein>
<dbReference type="PANTHER" id="PTHR43149:SF1">
    <property type="entry name" value="DELTA(3,5)-DELTA(2,4)-DIENOYL-COA ISOMERASE, MITOCHONDRIAL"/>
    <property type="match status" value="1"/>
</dbReference>
<evidence type="ECO:0000313" key="3">
    <source>
        <dbReference type="Proteomes" id="UP000317839"/>
    </source>
</evidence>
<dbReference type="EMBL" id="VIKR01000002">
    <property type="protein sequence ID" value="TQV75110.1"/>
    <property type="molecule type" value="Genomic_DNA"/>
</dbReference>
<proteinExistence type="inferred from homology"/>
<name>A0A545TD18_9GAMM</name>
<comment type="caution">
    <text evidence="2">The sequence shown here is derived from an EMBL/GenBank/DDBJ whole genome shotgun (WGS) entry which is preliminary data.</text>
</comment>
<dbReference type="NCBIfam" id="NF005699">
    <property type="entry name" value="PRK07509.1"/>
    <property type="match status" value="1"/>
</dbReference>
<dbReference type="GO" id="GO:0016853">
    <property type="term" value="F:isomerase activity"/>
    <property type="evidence" value="ECO:0007669"/>
    <property type="project" value="InterPro"/>
</dbReference>
<dbReference type="InterPro" id="IPR001753">
    <property type="entry name" value="Enoyl-CoA_hydra/iso"/>
</dbReference>
<dbReference type="CDD" id="cd06558">
    <property type="entry name" value="crotonase-like"/>
    <property type="match status" value="1"/>
</dbReference>